<feature type="transmembrane region" description="Helical" evidence="1">
    <location>
        <begin position="89"/>
        <end position="110"/>
    </location>
</feature>
<comment type="caution">
    <text evidence="2">The sequence shown here is derived from an EMBL/GenBank/DDBJ whole genome shotgun (WGS) entry which is preliminary data.</text>
</comment>
<gene>
    <name evidence="2" type="ORF">C8J28_12845</name>
</gene>
<reference evidence="2 3" key="1">
    <citation type="submission" date="2018-04" db="EMBL/GenBank/DDBJ databases">
        <title>Genomic Encyclopedia of Type Strains, Phase III (KMG-III): the genomes of soil and plant-associated and newly described type strains.</title>
        <authorList>
            <person name="Whitman W."/>
        </authorList>
    </citation>
    <scope>NUCLEOTIDE SEQUENCE [LARGE SCALE GENOMIC DNA]</scope>
    <source>
        <strain evidence="2 3">KA25</strain>
    </source>
</reference>
<dbReference type="RefSeq" id="WP_146172337.1">
    <property type="nucleotide sequence ID" value="NZ_QAOT01000028.1"/>
</dbReference>
<dbReference type="AlphaFoldDB" id="A0A2T5JSH0"/>
<keyword evidence="3" id="KW-1185">Reference proteome</keyword>
<protein>
    <submittedName>
        <fullName evidence="2">Uncharacterized protein</fullName>
    </submittedName>
</protein>
<proteinExistence type="predicted"/>
<dbReference type="EMBL" id="QAOT01000028">
    <property type="protein sequence ID" value="PTR11184.1"/>
    <property type="molecule type" value="Genomic_DNA"/>
</dbReference>
<name>A0A2T5JSH0_9RHOB</name>
<evidence type="ECO:0000313" key="3">
    <source>
        <dbReference type="Proteomes" id="UP000244060"/>
    </source>
</evidence>
<accession>A0A2T5JSH0</accession>
<dbReference type="Proteomes" id="UP000244060">
    <property type="component" value="Unassembled WGS sequence"/>
</dbReference>
<organism evidence="2 3">
    <name type="scientific">Cereibacter azotoformans</name>
    <dbReference type="NCBI Taxonomy" id="43057"/>
    <lineage>
        <taxon>Bacteria</taxon>
        <taxon>Pseudomonadati</taxon>
        <taxon>Pseudomonadota</taxon>
        <taxon>Alphaproteobacteria</taxon>
        <taxon>Rhodobacterales</taxon>
        <taxon>Paracoccaceae</taxon>
        <taxon>Cereibacter</taxon>
    </lineage>
</organism>
<evidence type="ECO:0000256" key="1">
    <source>
        <dbReference type="SAM" id="Phobius"/>
    </source>
</evidence>
<sequence length="118" mass="13520">MHGLCSRSRQQKLNCQDMAQDSCLKLVQFVPDEFQVLFGRDWHHGRSVVVSRLDSTEPTARSQLGHPPQHPIPFWRALVRQLTRLEDSLIGDALGVLFLFASLWGFLWLAPVVEELLK</sequence>
<keyword evidence="1" id="KW-1133">Transmembrane helix</keyword>
<evidence type="ECO:0000313" key="2">
    <source>
        <dbReference type="EMBL" id="PTR11184.1"/>
    </source>
</evidence>
<keyword evidence="1" id="KW-0472">Membrane</keyword>
<keyword evidence="1" id="KW-0812">Transmembrane</keyword>